<evidence type="ECO:0000259" key="8">
    <source>
        <dbReference type="Pfam" id="PF14629"/>
    </source>
</evidence>
<reference evidence="9 10" key="1">
    <citation type="submission" date="2015-04" db="EMBL/GenBank/DDBJ databases">
        <authorList>
            <person name="Syromyatnikov M.Y."/>
            <person name="Popov V.N."/>
        </authorList>
    </citation>
    <scope>NUCLEOTIDE SEQUENCE [LARGE SCALE GENOMIC DNA]</scope>
    <source>
        <strain evidence="9">WF-38-12</strain>
    </source>
</reference>
<dbReference type="GO" id="GO:0003688">
    <property type="term" value="F:DNA replication origin binding"/>
    <property type="evidence" value="ECO:0007669"/>
    <property type="project" value="TreeGrafter"/>
</dbReference>
<dbReference type="Pfam" id="PF14629">
    <property type="entry name" value="ORC4_C"/>
    <property type="match status" value="1"/>
</dbReference>
<dbReference type="PANTHER" id="PTHR12087:SF0">
    <property type="entry name" value="ORIGIN RECOGNITION COMPLEX SUBUNIT 4"/>
    <property type="match status" value="1"/>
</dbReference>
<dbReference type="Pfam" id="PF13191">
    <property type="entry name" value="AAA_16"/>
    <property type="match status" value="1"/>
</dbReference>
<dbReference type="OMA" id="MWRQLGR"/>
<evidence type="ECO:0000256" key="6">
    <source>
        <dbReference type="SAM" id="MobiDB-lite"/>
    </source>
</evidence>
<feature type="compositionally biased region" description="Basic residues" evidence="6">
    <location>
        <begin position="157"/>
        <end position="167"/>
    </location>
</feature>
<keyword evidence="4" id="KW-0238">DNA-binding</keyword>
<evidence type="ECO:0000256" key="4">
    <source>
        <dbReference type="ARBA" id="ARBA00023125"/>
    </source>
</evidence>
<dbReference type="InterPro" id="IPR032705">
    <property type="entry name" value="ORC4_C"/>
</dbReference>
<dbReference type="InterPro" id="IPR016527">
    <property type="entry name" value="ORC4"/>
</dbReference>
<protein>
    <submittedName>
        <fullName evidence="9">Origin recognition complex subunit 4</fullName>
    </submittedName>
</protein>
<feature type="domain" description="Origin recognition complex subunit 4 C-terminal" evidence="8">
    <location>
        <begin position="468"/>
        <end position="703"/>
    </location>
</feature>
<name>A0A0U1LTV9_TALIS</name>
<dbReference type="FunFam" id="3.40.50.300:FF:001597">
    <property type="entry name" value="Origin recognition complex subunit Orc4"/>
    <property type="match status" value="1"/>
</dbReference>
<gene>
    <name evidence="9" type="ORF">PISL3812_03846</name>
</gene>
<keyword evidence="10" id="KW-1185">Reference proteome</keyword>
<dbReference type="STRING" id="28573.A0A0U1LTV9"/>
<evidence type="ECO:0000256" key="5">
    <source>
        <dbReference type="ARBA" id="ARBA00023242"/>
    </source>
</evidence>
<evidence type="ECO:0000313" key="10">
    <source>
        <dbReference type="Proteomes" id="UP000054383"/>
    </source>
</evidence>
<dbReference type="OrthoDB" id="343623at2759"/>
<dbReference type="Proteomes" id="UP000054383">
    <property type="component" value="Unassembled WGS sequence"/>
</dbReference>
<dbReference type="Gene3D" id="3.40.50.300">
    <property type="entry name" value="P-loop containing nucleotide triphosphate hydrolases"/>
    <property type="match status" value="1"/>
</dbReference>
<evidence type="ECO:0000256" key="1">
    <source>
        <dbReference type="ARBA" id="ARBA00004123"/>
    </source>
</evidence>
<evidence type="ECO:0000256" key="3">
    <source>
        <dbReference type="ARBA" id="ARBA00022705"/>
    </source>
</evidence>
<feature type="compositionally biased region" description="Polar residues" evidence="6">
    <location>
        <begin position="67"/>
        <end position="83"/>
    </location>
</feature>
<dbReference type="EMBL" id="CVMT01000003">
    <property type="protein sequence ID" value="CRG86834.1"/>
    <property type="molecule type" value="Genomic_DNA"/>
</dbReference>
<dbReference type="AlphaFoldDB" id="A0A0U1LTV9"/>
<comment type="similarity">
    <text evidence="2">Belongs to the ORC4 family.</text>
</comment>
<dbReference type="GO" id="GO:0006270">
    <property type="term" value="P:DNA replication initiation"/>
    <property type="evidence" value="ECO:0007669"/>
    <property type="project" value="TreeGrafter"/>
</dbReference>
<evidence type="ECO:0000259" key="7">
    <source>
        <dbReference type="Pfam" id="PF13191"/>
    </source>
</evidence>
<dbReference type="PANTHER" id="PTHR12087">
    <property type="entry name" value="ORIGIN RECOGNITION COMPLEX SUBUNIT 4"/>
    <property type="match status" value="1"/>
</dbReference>
<accession>A0A0U1LTV9</accession>
<comment type="subcellular location">
    <subcellularLocation>
        <location evidence="1">Nucleus</location>
    </subcellularLocation>
</comment>
<keyword evidence="3" id="KW-0235">DNA replication</keyword>
<evidence type="ECO:0000313" key="9">
    <source>
        <dbReference type="EMBL" id="CRG86834.1"/>
    </source>
</evidence>
<dbReference type="InterPro" id="IPR027417">
    <property type="entry name" value="P-loop_NTPase"/>
</dbReference>
<proteinExistence type="inferred from homology"/>
<feature type="compositionally biased region" description="Acidic residues" evidence="6">
    <location>
        <begin position="40"/>
        <end position="50"/>
    </location>
</feature>
<feature type="region of interest" description="Disordered" evidence="6">
    <location>
        <begin position="1"/>
        <end position="200"/>
    </location>
</feature>
<dbReference type="InterPro" id="IPR041664">
    <property type="entry name" value="AAA_16"/>
</dbReference>
<dbReference type="SUPFAM" id="SSF52540">
    <property type="entry name" value="P-loop containing nucleoside triphosphate hydrolases"/>
    <property type="match status" value="1"/>
</dbReference>
<dbReference type="GO" id="GO:0005664">
    <property type="term" value="C:nuclear origin of replication recognition complex"/>
    <property type="evidence" value="ECO:0007669"/>
    <property type="project" value="TreeGrafter"/>
</dbReference>
<organism evidence="9 10">
    <name type="scientific">Talaromyces islandicus</name>
    <name type="common">Penicillium islandicum</name>
    <dbReference type="NCBI Taxonomy" id="28573"/>
    <lineage>
        <taxon>Eukaryota</taxon>
        <taxon>Fungi</taxon>
        <taxon>Dikarya</taxon>
        <taxon>Ascomycota</taxon>
        <taxon>Pezizomycotina</taxon>
        <taxon>Eurotiomycetes</taxon>
        <taxon>Eurotiomycetidae</taxon>
        <taxon>Eurotiales</taxon>
        <taxon>Trichocomaceae</taxon>
        <taxon>Talaromyces</taxon>
        <taxon>Talaromyces sect. Islandici</taxon>
    </lineage>
</organism>
<evidence type="ECO:0000256" key="2">
    <source>
        <dbReference type="ARBA" id="ARBA00005334"/>
    </source>
</evidence>
<sequence>MVESRASKRRRVSETPETNEQTAEIPATPPDEHEDLMAMDIDDPEADEELATTPSKSSKPSRRRSTINSTAKQENAETPSRSVRASGRQRKAPQRYEEDALALASTRKPRRAAAETPSKTPRPSARGARSVRKGRNSPDDTNTTDNDDGSPAPKASVTRRRSTRITRKTYSEDSEPPAADAAKDTTDSPMVNGGMDDSYDPVTAQLQQDLIQDIDAHEEQLENQNTPLPEYAETFCITCDPHLREEVGILSNFVLEKLTGRRVVPLKGLDAEYQKVYQLVEQTVTAGEGNSMLLMGSRGSGKTAMVESIISILAKDHKDDFHVVRLNGFFHTDDRVALREIWRQLGRETHTEDEASKINSYADTMATLLALLSHPEELFDGSNMIGIPTAKSVVIVLEEFDLFATHPRQTLLYNLFDIAQARKAPLAVLGLTTKVDVTEALEKRVKSRFSHRYVFLPSARTFEAFSEACLSALNVADEEIQDSELWQLKHGPRSQLIDSWRIFLKGLWGDKEFEKHLRQIYNQTKSVKDFFSSALLPISNLHHSAYGVVDGQSTSLGVPIPQSFVSHSLVCPDPAPLPFAPSMTGSASSTSLPLSLLLAATRLTALHDPGLDMGNPQDVAPLALSFPAAYAEYVRLLTSAKATAAAQGAAVTGGRVWGRDVSREAWEKLVGWGVVVPLGSGNGTTDGKMFRVEVSFEEVTDMVGGGGALGRWWRG</sequence>
<feature type="domain" description="Orc1-like AAA ATPase" evidence="7">
    <location>
        <begin position="266"/>
        <end position="428"/>
    </location>
</feature>
<keyword evidence="5" id="KW-0539">Nucleus</keyword>